<evidence type="ECO:0000256" key="1">
    <source>
        <dbReference type="SAM" id="MobiDB-lite"/>
    </source>
</evidence>
<dbReference type="InterPro" id="IPR044876">
    <property type="entry name" value="HRDC_dom_sf"/>
</dbReference>
<evidence type="ECO:0000259" key="2">
    <source>
        <dbReference type="PROSITE" id="PS50967"/>
    </source>
</evidence>
<dbReference type="InterPro" id="IPR036397">
    <property type="entry name" value="RNaseH_sf"/>
</dbReference>
<dbReference type="InterPro" id="IPR051086">
    <property type="entry name" value="RNase_D-like"/>
</dbReference>
<feature type="domain" description="HRDC" evidence="2">
    <location>
        <begin position="225"/>
        <end position="304"/>
    </location>
</feature>
<dbReference type="EMBL" id="PNHF01000027">
    <property type="protein sequence ID" value="PMC61480.1"/>
    <property type="molecule type" value="Genomic_DNA"/>
</dbReference>
<dbReference type="SUPFAM" id="SSF53098">
    <property type="entry name" value="Ribonuclease H-like"/>
    <property type="match status" value="1"/>
</dbReference>
<dbReference type="InterPro" id="IPR041605">
    <property type="entry name" value="Exo_C"/>
</dbReference>
<dbReference type="Proteomes" id="UP000235363">
    <property type="component" value="Unassembled WGS sequence"/>
</dbReference>
<dbReference type="AlphaFoldDB" id="A0A2N6SWN4"/>
<evidence type="ECO:0000313" key="4">
    <source>
        <dbReference type="Proteomes" id="UP000235363"/>
    </source>
</evidence>
<dbReference type="InterPro" id="IPR010997">
    <property type="entry name" value="HRDC-like_sf"/>
</dbReference>
<dbReference type="InterPro" id="IPR012337">
    <property type="entry name" value="RNaseH-like_sf"/>
</dbReference>
<dbReference type="PANTHER" id="PTHR47649">
    <property type="entry name" value="RIBONUCLEASE D"/>
    <property type="match status" value="1"/>
</dbReference>
<dbReference type="GO" id="GO:0000166">
    <property type="term" value="F:nucleotide binding"/>
    <property type="evidence" value="ECO:0007669"/>
    <property type="project" value="InterPro"/>
</dbReference>
<accession>A0A2N6SWN4</accession>
<sequence>MCAALLSPRGGTPDVLVTADEIADAGRLLASGSGPLAVDTERASAYRYDDRAFLVQLRREGAGTILVDPETMPGAIAEAGLADALNPLDWVVHAAVSDLPCLADLGLYPGNLMDTEIAGRLLGLPKVNLAAMTEELLGVALAKGHGREDWSTRPLPADWLDYAALDVELLVELSGALSTALAELDRIDWLRQESEAVRLAHAPGRHAADDGEKWRSMRGVGKLKRPEQLVAGRELWLARDRMARERDVSPVSVLPHDVLALIAEKLPRAESELTALKGFPRRRRGAAKLWMGELRAALALPREEWPARERPKGKPRPHQRTWEERAPEAAAVLESLKHGHELLAEDLAIAPETLFRPSDLREVAWIMSGAGGGAGGSRAGSRDDVAVPRTDAEVRALLAKLGARPWQIDVMAGLVSEAVLLPRRQPLG</sequence>
<dbReference type="GO" id="GO:0008408">
    <property type="term" value="F:3'-5' exonuclease activity"/>
    <property type="evidence" value="ECO:0007669"/>
    <property type="project" value="InterPro"/>
</dbReference>
<dbReference type="STRING" id="1725.WU86_02595"/>
<dbReference type="InterPro" id="IPR002562">
    <property type="entry name" value="3'-5'_exonuclease_dom"/>
</dbReference>
<dbReference type="Pfam" id="PF00570">
    <property type="entry name" value="HRDC"/>
    <property type="match status" value="1"/>
</dbReference>
<feature type="region of interest" description="Disordered" evidence="1">
    <location>
        <begin position="305"/>
        <end position="324"/>
    </location>
</feature>
<dbReference type="Gene3D" id="3.30.420.10">
    <property type="entry name" value="Ribonuclease H-like superfamily/Ribonuclease H"/>
    <property type="match status" value="1"/>
</dbReference>
<dbReference type="GO" id="GO:0003676">
    <property type="term" value="F:nucleic acid binding"/>
    <property type="evidence" value="ECO:0007669"/>
    <property type="project" value="InterPro"/>
</dbReference>
<dbReference type="Pfam" id="PF01612">
    <property type="entry name" value="DNA_pol_A_exo1"/>
    <property type="match status" value="1"/>
</dbReference>
<comment type="caution">
    <text evidence="3">The sequence shown here is derived from an EMBL/GenBank/DDBJ whole genome shotgun (WGS) entry which is preliminary data.</text>
</comment>
<reference evidence="3 4" key="1">
    <citation type="submission" date="2017-09" db="EMBL/GenBank/DDBJ databases">
        <title>Bacterial strain isolated from the female urinary microbiota.</title>
        <authorList>
            <person name="Thomas-White K."/>
            <person name="Kumar N."/>
            <person name="Forster S."/>
            <person name="Putonti C."/>
            <person name="Lawley T."/>
            <person name="Wolfe A.J."/>
        </authorList>
    </citation>
    <scope>NUCLEOTIDE SEQUENCE [LARGE SCALE GENOMIC DNA]</scope>
    <source>
        <strain evidence="3 4">UMB0908</strain>
    </source>
</reference>
<dbReference type="PANTHER" id="PTHR47649:SF1">
    <property type="entry name" value="RIBONUCLEASE D"/>
    <property type="match status" value="1"/>
</dbReference>
<dbReference type="SMART" id="SM00341">
    <property type="entry name" value="HRDC"/>
    <property type="match status" value="1"/>
</dbReference>
<protein>
    <submittedName>
        <fullName evidence="3">Ribonuclease D</fullName>
    </submittedName>
</protein>
<proteinExistence type="predicted"/>
<gene>
    <name evidence="3" type="ORF">CJ204_10595</name>
</gene>
<dbReference type="InterPro" id="IPR002121">
    <property type="entry name" value="HRDC_dom"/>
</dbReference>
<dbReference type="PROSITE" id="PS50967">
    <property type="entry name" value="HRDC"/>
    <property type="match status" value="1"/>
</dbReference>
<dbReference type="Pfam" id="PF18305">
    <property type="entry name" value="DNA_pol_A_exoN"/>
    <property type="match status" value="1"/>
</dbReference>
<dbReference type="RefSeq" id="WP_102214149.1">
    <property type="nucleotide sequence ID" value="NZ_PNHF01000027.1"/>
</dbReference>
<dbReference type="Gene3D" id="1.10.150.80">
    <property type="entry name" value="HRDC domain"/>
    <property type="match status" value="2"/>
</dbReference>
<dbReference type="CDD" id="cd06142">
    <property type="entry name" value="RNaseD_exo"/>
    <property type="match status" value="1"/>
</dbReference>
<dbReference type="GO" id="GO:0006139">
    <property type="term" value="P:nucleobase-containing compound metabolic process"/>
    <property type="evidence" value="ECO:0007669"/>
    <property type="project" value="InterPro"/>
</dbReference>
<organism evidence="3 4">
    <name type="scientific">Corynebacterium xerosis</name>
    <dbReference type="NCBI Taxonomy" id="1725"/>
    <lineage>
        <taxon>Bacteria</taxon>
        <taxon>Bacillati</taxon>
        <taxon>Actinomycetota</taxon>
        <taxon>Actinomycetes</taxon>
        <taxon>Mycobacteriales</taxon>
        <taxon>Corynebacteriaceae</taxon>
        <taxon>Corynebacterium</taxon>
    </lineage>
</organism>
<dbReference type="SUPFAM" id="SSF47819">
    <property type="entry name" value="HRDC-like"/>
    <property type="match status" value="1"/>
</dbReference>
<dbReference type="SMART" id="SM00474">
    <property type="entry name" value="35EXOc"/>
    <property type="match status" value="1"/>
</dbReference>
<name>A0A2N6SWN4_9CORY</name>
<evidence type="ECO:0000313" key="3">
    <source>
        <dbReference type="EMBL" id="PMC61480.1"/>
    </source>
</evidence>